<dbReference type="OrthoDB" id="9803141at2"/>
<dbReference type="SUPFAM" id="SSF56784">
    <property type="entry name" value="HAD-like"/>
    <property type="match status" value="1"/>
</dbReference>
<dbReference type="Gene3D" id="3.40.50.1000">
    <property type="entry name" value="HAD superfamily/HAD-like"/>
    <property type="match status" value="1"/>
</dbReference>
<dbReference type="PANTHER" id="PTHR12725:SF117">
    <property type="entry name" value="HALOACID DEHALOGENASE-LIKE HYDROLASE"/>
    <property type="match status" value="1"/>
</dbReference>
<comment type="caution">
    <text evidence="1">The sequence shown here is derived from an EMBL/GenBank/DDBJ whole genome shotgun (WGS) entry which is preliminary data.</text>
</comment>
<dbReference type="PRINTS" id="PR00413">
    <property type="entry name" value="HADHALOGNASE"/>
</dbReference>
<accession>A0A2A2SDD7</accession>
<dbReference type="SFLD" id="SFLDG01129">
    <property type="entry name" value="C1.5:_HAD__Beta-PGM__Phosphata"/>
    <property type="match status" value="1"/>
</dbReference>
<evidence type="ECO:0000313" key="2">
    <source>
        <dbReference type="Proteomes" id="UP000218151"/>
    </source>
</evidence>
<dbReference type="InterPro" id="IPR036412">
    <property type="entry name" value="HAD-like_sf"/>
</dbReference>
<dbReference type="PANTHER" id="PTHR12725">
    <property type="entry name" value="HALOACID DEHALOGENASE-LIKE HYDROLASE"/>
    <property type="match status" value="1"/>
</dbReference>
<dbReference type="InterPro" id="IPR006439">
    <property type="entry name" value="HAD-SF_hydro_IA"/>
</dbReference>
<dbReference type="SFLD" id="SFLDG01132">
    <property type="entry name" value="C1.5.3:_5'-Nucleotidase_Like"/>
    <property type="match status" value="1"/>
</dbReference>
<evidence type="ECO:0000313" key="1">
    <source>
        <dbReference type="EMBL" id="PAX07225.1"/>
    </source>
</evidence>
<dbReference type="InterPro" id="IPR023214">
    <property type="entry name" value="HAD_sf"/>
</dbReference>
<keyword evidence="2" id="KW-1185">Reference proteome</keyword>
<dbReference type="NCBIfam" id="TIGR01509">
    <property type="entry name" value="HAD-SF-IA-v3"/>
    <property type="match status" value="1"/>
</dbReference>
<proteinExistence type="predicted"/>
<dbReference type="InterPro" id="IPR010237">
    <property type="entry name" value="Pyr-5-nucltdase"/>
</dbReference>
<dbReference type="Gene3D" id="1.10.150.450">
    <property type="match status" value="1"/>
</dbReference>
<protein>
    <submittedName>
        <fullName evidence="1">Pyrimidine 5'-nucleotidase</fullName>
    </submittedName>
</protein>
<dbReference type="SFLD" id="SFLDS00003">
    <property type="entry name" value="Haloacid_Dehalogenase"/>
    <property type="match status" value="1"/>
</dbReference>
<dbReference type="NCBIfam" id="TIGR01993">
    <property type="entry name" value="Pyr-5-nucltdase"/>
    <property type="match status" value="1"/>
</dbReference>
<dbReference type="AlphaFoldDB" id="A0A2A2SDD7"/>
<dbReference type="EMBL" id="NSLI01000004">
    <property type="protein sequence ID" value="PAX07225.1"/>
    <property type="molecule type" value="Genomic_DNA"/>
</dbReference>
<reference evidence="2" key="1">
    <citation type="submission" date="2017-09" db="EMBL/GenBank/DDBJ databases">
        <authorList>
            <person name="Feng G."/>
            <person name="Zhu H."/>
        </authorList>
    </citation>
    <scope>NUCLEOTIDE SEQUENCE [LARGE SCALE GENOMIC DNA]</scope>
    <source>
        <strain evidence="2">1PNM-20</strain>
    </source>
</reference>
<sequence>MIEALAHIRTWIFDLDNTLYPARCNLFEHIDRRMTAYVARLLDVDEVEARRVQKMYFHGHGTTLAGLMADHGVDPHAFLADVHDIEMDVLEEDAPLAAAIARLPGRKLVFTNGDKPYALKVLDRLGLGGSFEGVHDIHAMDLVPKPEARAYRSLCDAFDVDPTAALFVEDMARNLKPAKAIGMTTVWVDNGSEQAPGDADVSFIDYTITELAPWLDEIQEPA</sequence>
<gene>
    <name evidence="1" type="ORF">CKY28_14430</name>
</gene>
<organism evidence="1 2">
    <name type="scientific">Sphingomonas lenta</name>
    <dbReference type="NCBI Taxonomy" id="1141887"/>
    <lineage>
        <taxon>Bacteria</taxon>
        <taxon>Pseudomonadati</taxon>
        <taxon>Pseudomonadota</taxon>
        <taxon>Alphaproteobacteria</taxon>
        <taxon>Sphingomonadales</taxon>
        <taxon>Sphingomonadaceae</taxon>
        <taxon>Sphingomonas</taxon>
    </lineage>
</organism>
<dbReference type="Pfam" id="PF00702">
    <property type="entry name" value="Hydrolase"/>
    <property type="match status" value="1"/>
</dbReference>
<name>A0A2A2SDD7_9SPHN</name>
<dbReference type="RefSeq" id="WP_095999049.1">
    <property type="nucleotide sequence ID" value="NZ_NSLI01000004.1"/>
</dbReference>
<dbReference type="Proteomes" id="UP000218151">
    <property type="component" value="Unassembled WGS sequence"/>
</dbReference>